<dbReference type="AlphaFoldDB" id="A0AAN4UNM1"/>
<comment type="caution">
    <text evidence="1">The sequence shown here is derived from an EMBL/GenBank/DDBJ whole genome shotgun (WGS) entry which is preliminary data.</text>
</comment>
<dbReference type="Proteomes" id="UP000634647">
    <property type="component" value="Unassembled WGS sequence"/>
</dbReference>
<gene>
    <name evidence="1" type="ORF">GCM10008024_04300</name>
    <name evidence="2" type="ORF">SAMN05444006_101118</name>
</gene>
<keyword evidence="3" id="KW-1185">Reference proteome</keyword>
<sequence>MLRIFADSFLLASGVTRPRPERRAQGVVDSPAAHDPERVWLSADFERRYRRAERVEHRRAKPAFWRGRRRPSPETGAE</sequence>
<evidence type="ECO:0000313" key="3">
    <source>
        <dbReference type="Proteomes" id="UP000199541"/>
    </source>
</evidence>
<protein>
    <submittedName>
        <fullName evidence="1">Uncharacterized protein</fullName>
    </submittedName>
</protein>
<dbReference type="Proteomes" id="UP000199541">
    <property type="component" value="Unassembled WGS sequence"/>
</dbReference>
<reference evidence="1" key="1">
    <citation type="journal article" date="2014" name="Int. J. Syst. Evol. Microbiol.">
        <title>Complete genome sequence of Corynebacterium casei LMG S-19264T (=DSM 44701T), isolated from a smear-ripened cheese.</title>
        <authorList>
            <consortium name="US DOE Joint Genome Institute (JGI-PGF)"/>
            <person name="Walter F."/>
            <person name="Albersmeier A."/>
            <person name="Kalinowski J."/>
            <person name="Ruckert C."/>
        </authorList>
    </citation>
    <scope>NUCLEOTIDE SEQUENCE</scope>
    <source>
        <strain evidence="1">CGMCC 1.10859</strain>
    </source>
</reference>
<accession>A0AAN4UNM1</accession>
<proteinExistence type="predicted"/>
<evidence type="ECO:0000313" key="1">
    <source>
        <dbReference type="EMBL" id="GHD98907.1"/>
    </source>
</evidence>
<reference evidence="2 3" key="2">
    <citation type="submission" date="2016-10" db="EMBL/GenBank/DDBJ databases">
        <authorList>
            <person name="Varghese N."/>
            <person name="Submissions S."/>
        </authorList>
    </citation>
    <scope>NUCLEOTIDE SEQUENCE [LARGE SCALE GENOMIC DNA]</scope>
    <source>
        <strain evidence="2 3">DSM 24802</strain>
    </source>
</reference>
<dbReference type="EMBL" id="FNOB01000001">
    <property type="protein sequence ID" value="SDW03721.1"/>
    <property type="molecule type" value="Genomic_DNA"/>
</dbReference>
<reference evidence="1" key="3">
    <citation type="submission" date="2023-06" db="EMBL/GenBank/DDBJ databases">
        <authorList>
            <person name="Sun Q."/>
            <person name="Zhou Y."/>
        </authorList>
    </citation>
    <scope>NUCLEOTIDE SEQUENCE</scope>
    <source>
        <strain evidence="1">CGMCC 1.10859</strain>
    </source>
</reference>
<dbReference type="EMBL" id="BNAB01000001">
    <property type="protein sequence ID" value="GHD98907.1"/>
    <property type="molecule type" value="Genomic_DNA"/>
</dbReference>
<organism evidence="1 4">
    <name type="scientific">Allgaiera indica</name>
    <dbReference type="NCBI Taxonomy" id="765699"/>
    <lineage>
        <taxon>Bacteria</taxon>
        <taxon>Pseudomonadati</taxon>
        <taxon>Pseudomonadota</taxon>
        <taxon>Alphaproteobacteria</taxon>
        <taxon>Rhodobacterales</taxon>
        <taxon>Paracoccaceae</taxon>
        <taxon>Allgaiera</taxon>
    </lineage>
</organism>
<dbReference type="RefSeq" id="WP_035846751.1">
    <property type="nucleotide sequence ID" value="NZ_BNAB01000001.1"/>
</dbReference>
<name>A0AAN4UNM1_9RHOB</name>
<evidence type="ECO:0000313" key="4">
    <source>
        <dbReference type="Proteomes" id="UP000634647"/>
    </source>
</evidence>
<evidence type="ECO:0000313" key="2">
    <source>
        <dbReference type="EMBL" id="SDW03721.1"/>
    </source>
</evidence>